<reference evidence="3" key="1">
    <citation type="submission" date="2021-01" db="EMBL/GenBank/DDBJ databases">
        <title>Rhizobium sp. strain KVB221 16S ribosomal RNA gene Genome sequencing and assembly.</title>
        <authorList>
            <person name="Kang M."/>
        </authorList>
    </citation>
    <scope>NUCLEOTIDE SEQUENCE</scope>
    <source>
        <strain evidence="3">KVB221</strain>
    </source>
</reference>
<comment type="caution">
    <text evidence="3">The sequence shown here is derived from an EMBL/GenBank/DDBJ whole genome shotgun (WGS) entry which is preliminary data.</text>
</comment>
<gene>
    <name evidence="3" type="ORF">JJB09_24820</name>
</gene>
<evidence type="ECO:0000313" key="4">
    <source>
        <dbReference type="Proteomes" id="UP000633219"/>
    </source>
</evidence>
<dbReference type="PROSITE" id="PS51257">
    <property type="entry name" value="PROKAR_LIPOPROTEIN"/>
    <property type="match status" value="1"/>
</dbReference>
<name>A0A936YUF3_9HYPH</name>
<feature type="compositionally biased region" description="Basic and acidic residues" evidence="1">
    <location>
        <begin position="54"/>
        <end position="66"/>
    </location>
</feature>
<dbReference type="EMBL" id="JAEQNC010000020">
    <property type="protein sequence ID" value="MBL0375242.1"/>
    <property type="molecule type" value="Genomic_DNA"/>
</dbReference>
<feature type="region of interest" description="Disordered" evidence="1">
    <location>
        <begin position="54"/>
        <end position="76"/>
    </location>
</feature>
<evidence type="ECO:0000256" key="2">
    <source>
        <dbReference type="SAM" id="SignalP"/>
    </source>
</evidence>
<accession>A0A936YUF3</accession>
<keyword evidence="2" id="KW-0732">Signal</keyword>
<sequence length="76" mass="8050">MKHLFSVAILPIVLGGCAATPPAEVTTPRDPSDVAATITLSRFHSPVSGYAHRMPVDPKPWRKLNEDVSPDGGDAS</sequence>
<keyword evidence="4" id="KW-1185">Reference proteome</keyword>
<evidence type="ECO:0000313" key="3">
    <source>
        <dbReference type="EMBL" id="MBL0375242.1"/>
    </source>
</evidence>
<evidence type="ECO:0008006" key="5">
    <source>
        <dbReference type="Google" id="ProtNLM"/>
    </source>
</evidence>
<dbReference type="RefSeq" id="WP_201663786.1">
    <property type="nucleotide sequence ID" value="NZ_JAEQNC010000020.1"/>
</dbReference>
<dbReference type="Proteomes" id="UP000633219">
    <property type="component" value="Unassembled WGS sequence"/>
</dbReference>
<dbReference type="AlphaFoldDB" id="A0A936YUF3"/>
<feature type="signal peptide" evidence="2">
    <location>
        <begin position="1"/>
        <end position="18"/>
    </location>
</feature>
<feature type="chain" id="PRO_5037050817" description="Lipoprotein" evidence="2">
    <location>
        <begin position="19"/>
        <end position="76"/>
    </location>
</feature>
<proteinExistence type="predicted"/>
<protein>
    <recommendedName>
        <fullName evidence="5">Lipoprotein</fullName>
    </recommendedName>
</protein>
<evidence type="ECO:0000256" key="1">
    <source>
        <dbReference type="SAM" id="MobiDB-lite"/>
    </source>
</evidence>
<organism evidence="3 4">
    <name type="scientific">Rhizobium setariae</name>
    <dbReference type="NCBI Taxonomy" id="2801340"/>
    <lineage>
        <taxon>Bacteria</taxon>
        <taxon>Pseudomonadati</taxon>
        <taxon>Pseudomonadota</taxon>
        <taxon>Alphaproteobacteria</taxon>
        <taxon>Hyphomicrobiales</taxon>
        <taxon>Rhizobiaceae</taxon>
        <taxon>Rhizobium/Agrobacterium group</taxon>
        <taxon>Rhizobium</taxon>
    </lineage>
</organism>